<gene>
    <name evidence="1" type="ORF">PLANPX_6172</name>
</gene>
<dbReference type="AlphaFoldDB" id="A0A5K7XI50"/>
<dbReference type="Proteomes" id="UP000326837">
    <property type="component" value="Chromosome"/>
</dbReference>
<sequence length="68" mass="7397">MSIGKWRESVHDPPYSRGFANVKLRAVFSGVFANLETGNSGLLRLVACVGFLTGLQDFTDRLDGVPRG</sequence>
<dbReference type="EMBL" id="AP021861">
    <property type="protein sequence ID" value="BBO36560.1"/>
    <property type="molecule type" value="Genomic_DNA"/>
</dbReference>
<reference evidence="2" key="1">
    <citation type="submission" date="2019-10" db="EMBL/GenBank/DDBJ databases">
        <title>Lacipirellula parvula gen. nov., sp. nov., representing a lineage of planctomycetes widespread in freshwater anoxic habitats, and description of the family Lacipirellulaceae.</title>
        <authorList>
            <person name="Dedysh S.N."/>
            <person name="Kulichevskaya I.S."/>
            <person name="Beletsky A.V."/>
            <person name="Rakitin A.L."/>
            <person name="Mardanov A.V."/>
            <person name="Ivanova A.A."/>
            <person name="Saltykova V.X."/>
            <person name="Rijpstra W.I.C."/>
            <person name="Sinninghe Damste J.S."/>
            <person name="Ravin N.V."/>
        </authorList>
    </citation>
    <scope>NUCLEOTIDE SEQUENCE [LARGE SCALE GENOMIC DNA]</scope>
    <source>
        <strain evidence="2">PX69</strain>
    </source>
</reference>
<dbReference type="KEGG" id="lpav:PLANPX_6172"/>
<protein>
    <submittedName>
        <fullName evidence="1">Uncharacterized protein</fullName>
    </submittedName>
</protein>
<evidence type="ECO:0000313" key="2">
    <source>
        <dbReference type="Proteomes" id="UP000326837"/>
    </source>
</evidence>
<keyword evidence="2" id="KW-1185">Reference proteome</keyword>
<evidence type="ECO:0000313" key="1">
    <source>
        <dbReference type="EMBL" id="BBO36560.1"/>
    </source>
</evidence>
<accession>A0A5K7XI50</accession>
<name>A0A5K7XI50_9BACT</name>
<organism evidence="1 2">
    <name type="scientific">Lacipirellula parvula</name>
    <dbReference type="NCBI Taxonomy" id="2650471"/>
    <lineage>
        <taxon>Bacteria</taxon>
        <taxon>Pseudomonadati</taxon>
        <taxon>Planctomycetota</taxon>
        <taxon>Planctomycetia</taxon>
        <taxon>Pirellulales</taxon>
        <taxon>Lacipirellulaceae</taxon>
        <taxon>Lacipirellula</taxon>
    </lineage>
</organism>
<proteinExistence type="predicted"/>